<dbReference type="AlphaFoldDB" id="A0A419V5L0"/>
<dbReference type="RefSeq" id="WP_120192095.1">
    <property type="nucleotide sequence ID" value="NZ_RAPK01000007.1"/>
</dbReference>
<feature type="transmembrane region" description="Helical" evidence="1">
    <location>
        <begin position="6"/>
        <end position="26"/>
    </location>
</feature>
<evidence type="ECO:0000313" key="3">
    <source>
        <dbReference type="Proteomes" id="UP000285120"/>
    </source>
</evidence>
<accession>A0A419V5L0</accession>
<comment type="caution">
    <text evidence="2">The sequence shown here is derived from an EMBL/GenBank/DDBJ whole genome shotgun (WGS) entry which is preliminary data.</text>
</comment>
<keyword evidence="3" id="KW-1185">Reference proteome</keyword>
<protein>
    <recommendedName>
        <fullName evidence="4">DUF3784 domain-containing protein</fullName>
    </recommendedName>
</protein>
<keyword evidence="1" id="KW-1133">Transmembrane helix</keyword>
<reference evidence="2 3" key="1">
    <citation type="submission" date="2018-09" db="EMBL/GenBank/DDBJ databases">
        <title>Genomic Encyclopedia of Archaeal and Bacterial Type Strains, Phase II (KMG-II): from individual species to whole genera.</title>
        <authorList>
            <person name="Goeker M."/>
        </authorList>
    </citation>
    <scope>NUCLEOTIDE SEQUENCE [LARGE SCALE GENOMIC DNA]</scope>
    <source>
        <strain evidence="2 3">DSM 17008</strain>
    </source>
</reference>
<gene>
    <name evidence="2" type="ORF">ATL39_0894</name>
</gene>
<feature type="transmembrane region" description="Helical" evidence="1">
    <location>
        <begin position="64"/>
        <end position="82"/>
    </location>
</feature>
<keyword evidence="1" id="KW-0472">Membrane</keyword>
<keyword evidence="1" id="KW-0812">Transmembrane</keyword>
<evidence type="ECO:0000256" key="1">
    <source>
        <dbReference type="SAM" id="Phobius"/>
    </source>
</evidence>
<dbReference type="Proteomes" id="UP000285120">
    <property type="component" value="Unassembled WGS sequence"/>
</dbReference>
<organism evidence="2 3">
    <name type="scientific">Sinobaca qinghaiensis</name>
    <dbReference type="NCBI Taxonomy" id="342944"/>
    <lineage>
        <taxon>Bacteria</taxon>
        <taxon>Bacillati</taxon>
        <taxon>Bacillota</taxon>
        <taxon>Bacilli</taxon>
        <taxon>Bacillales</taxon>
        <taxon>Sporolactobacillaceae</taxon>
        <taxon>Sinobaca</taxon>
    </lineage>
</organism>
<proteinExistence type="predicted"/>
<name>A0A419V5L0_9BACL</name>
<evidence type="ECO:0000313" key="2">
    <source>
        <dbReference type="EMBL" id="RKD75196.1"/>
    </source>
</evidence>
<sequence length="92" mass="10238">MLVLSMIITGAVCGFFISPDLHLASGTKQERRTFDRRVLHLLLVGTTVFFLLGLAAVLQADGPNWFLTGVTTVPLLVVLLLYTRHRRGYKNP</sequence>
<feature type="transmembrane region" description="Helical" evidence="1">
    <location>
        <begin position="38"/>
        <end position="58"/>
    </location>
</feature>
<evidence type="ECO:0008006" key="4">
    <source>
        <dbReference type="Google" id="ProtNLM"/>
    </source>
</evidence>
<dbReference type="EMBL" id="RAPK01000007">
    <property type="protein sequence ID" value="RKD75196.1"/>
    <property type="molecule type" value="Genomic_DNA"/>
</dbReference>